<dbReference type="PANTHER" id="PTHR37308">
    <property type="entry name" value="INTEGRAL MEMBRANE PROTEIN"/>
    <property type="match status" value="1"/>
</dbReference>
<feature type="transmembrane region" description="Helical" evidence="1">
    <location>
        <begin position="155"/>
        <end position="182"/>
    </location>
</feature>
<sequence>MLKNLINFMKGLAMGSADVVPGISGGTIAFITGIYPQLIQSISSISPELVIFFKKNGLKATLQKINFKFLVFLFSGILVSIFSFAHVITYLLTHYPVVTWSFFMGLMIMSIVIMFQEINNIKKRLLLFSLLGFFVALILTSSSSIVITFTPLNTFFVAAVAICAMILPGISGSLLLVLFGYYIPILNAIKSFELNTILIFAFGALFGLISFSKILNFFLTKYKDSTFLFLIGLMIGTLIKLWPWQIENCSLYQFSILEFNQVLPNTYTLLTGQENYVYYSFFSFFCGIFIVYLLNSLKKT</sequence>
<accession>A0A220VHR1</accession>
<feature type="transmembrane region" description="Helical" evidence="1">
    <location>
        <begin position="276"/>
        <end position="294"/>
    </location>
</feature>
<organism evidence="2 3">
    <name type="scientific">Paraphotobacterium marinum</name>
    <dbReference type="NCBI Taxonomy" id="1755811"/>
    <lineage>
        <taxon>Bacteria</taxon>
        <taxon>Pseudomonadati</taxon>
        <taxon>Pseudomonadota</taxon>
        <taxon>Gammaproteobacteria</taxon>
        <taxon>Vibrionales</taxon>
        <taxon>Vibrionaceae</taxon>
        <taxon>Paraphotobacterium</taxon>
    </lineage>
</organism>
<evidence type="ECO:0000313" key="2">
    <source>
        <dbReference type="EMBL" id="ASK79790.1"/>
    </source>
</evidence>
<dbReference type="Pfam" id="PF04018">
    <property type="entry name" value="VCA0040-like"/>
    <property type="match status" value="1"/>
</dbReference>
<dbReference type="EMBL" id="CP022356">
    <property type="protein sequence ID" value="ASK79790.1"/>
    <property type="molecule type" value="Genomic_DNA"/>
</dbReference>
<dbReference type="OrthoDB" id="9793746at2"/>
<keyword evidence="3" id="KW-1185">Reference proteome</keyword>
<feature type="transmembrane region" description="Helical" evidence="1">
    <location>
        <begin position="69"/>
        <end position="91"/>
    </location>
</feature>
<feature type="transmembrane region" description="Helical" evidence="1">
    <location>
        <begin position="97"/>
        <end position="115"/>
    </location>
</feature>
<feature type="transmembrane region" description="Helical" evidence="1">
    <location>
        <begin position="194"/>
        <end position="215"/>
    </location>
</feature>
<dbReference type="AlphaFoldDB" id="A0A220VHR1"/>
<keyword evidence="1" id="KW-0812">Transmembrane</keyword>
<name>A0A220VHR1_9GAMM</name>
<protein>
    <submittedName>
        <fullName evidence="2">DUF368 domain-containing protein</fullName>
    </submittedName>
</protein>
<feature type="transmembrane region" description="Helical" evidence="1">
    <location>
        <begin position="127"/>
        <end position="149"/>
    </location>
</feature>
<dbReference type="RefSeq" id="WP_089074698.1">
    <property type="nucleotide sequence ID" value="NZ_CBCSAM010000003.1"/>
</dbReference>
<keyword evidence="1" id="KW-0472">Membrane</keyword>
<gene>
    <name evidence="2" type="ORF">CF386_12165</name>
</gene>
<feature type="transmembrane region" description="Helical" evidence="1">
    <location>
        <begin position="227"/>
        <end position="244"/>
    </location>
</feature>
<reference evidence="2 3" key="1">
    <citation type="journal article" date="2016" name="Int. J. Syst. Evol. Microbiol.">
        <title>Paraphotobacterium marinum gen. nov., sp. nov., a member of the family Vibrionaceae, isolated from surface seawater.</title>
        <authorList>
            <person name="Huang Z."/>
            <person name="Dong C."/>
            <person name="Shao Z."/>
        </authorList>
    </citation>
    <scope>NUCLEOTIDE SEQUENCE [LARGE SCALE GENOMIC DNA]</scope>
    <source>
        <strain evidence="2 3">NSCS20N07D</strain>
    </source>
</reference>
<proteinExistence type="predicted"/>
<evidence type="ECO:0000256" key="1">
    <source>
        <dbReference type="SAM" id="Phobius"/>
    </source>
</evidence>
<dbReference type="PANTHER" id="PTHR37308:SF1">
    <property type="entry name" value="POLYPRENYL-PHOSPHATE TRANSPORTER"/>
    <property type="match status" value="1"/>
</dbReference>
<keyword evidence="1" id="KW-1133">Transmembrane helix</keyword>
<dbReference type="Proteomes" id="UP000242175">
    <property type="component" value="Chromosome small"/>
</dbReference>
<dbReference type="KEGG" id="pmai:CF386_12165"/>
<evidence type="ECO:0000313" key="3">
    <source>
        <dbReference type="Proteomes" id="UP000242175"/>
    </source>
</evidence>
<dbReference type="InterPro" id="IPR007163">
    <property type="entry name" value="VCA0040-like"/>
</dbReference>